<protein>
    <submittedName>
        <fullName evidence="1">Uncharacterized protein</fullName>
    </submittedName>
</protein>
<name>A0AAD7D4H4_MYCRO</name>
<dbReference type="AlphaFoldDB" id="A0AAD7D4H4"/>
<reference evidence="1" key="1">
    <citation type="submission" date="2023-03" db="EMBL/GenBank/DDBJ databases">
        <title>Massive genome expansion in bonnet fungi (Mycena s.s.) driven by repeated elements and novel gene families across ecological guilds.</title>
        <authorList>
            <consortium name="Lawrence Berkeley National Laboratory"/>
            <person name="Harder C.B."/>
            <person name="Miyauchi S."/>
            <person name="Viragh M."/>
            <person name="Kuo A."/>
            <person name="Thoen E."/>
            <person name="Andreopoulos B."/>
            <person name="Lu D."/>
            <person name="Skrede I."/>
            <person name="Drula E."/>
            <person name="Henrissat B."/>
            <person name="Morin E."/>
            <person name="Kohler A."/>
            <person name="Barry K."/>
            <person name="LaButti K."/>
            <person name="Morin E."/>
            <person name="Salamov A."/>
            <person name="Lipzen A."/>
            <person name="Mereny Z."/>
            <person name="Hegedus B."/>
            <person name="Baldrian P."/>
            <person name="Stursova M."/>
            <person name="Weitz H."/>
            <person name="Taylor A."/>
            <person name="Grigoriev I.V."/>
            <person name="Nagy L.G."/>
            <person name="Martin F."/>
            <person name="Kauserud H."/>
        </authorList>
    </citation>
    <scope>NUCLEOTIDE SEQUENCE</scope>
    <source>
        <strain evidence="1">CBHHK067</strain>
    </source>
</reference>
<comment type="caution">
    <text evidence="1">The sequence shown here is derived from an EMBL/GenBank/DDBJ whole genome shotgun (WGS) entry which is preliminary data.</text>
</comment>
<evidence type="ECO:0000313" key="2">
    <source>
        <dbReference type="Proteomes" id="UP001221757"/>
    </source>
</evidence>
<evidence type="ECO:0000313" key="1">
    <source>
        <dbReference type="EMBL" id="KAJ7678635.1"/>
    </source>
</evidence>
<gene>
    <name evidence="1" type="ORF">B0H17DRAFT_1139326</name>
</gene>
<sequence>MTVRRNEPMWSVCGMMATSRRVGPLGTHTSSHPNTVPHDQILLPLVSLLPLLNTQLLPPASSSGSPARNLRSAAVRTFAAFNSIHLVHSGLAGPRKLRVDKPACGRCIPMEGESIGIRGRSPTGATHALSPFPLLPSKTWVLPSRSSQSPPPRRSAYTTASALQNLVLGLPHWLHLSTAQA</sequence>
<dbReference type="Proteomes" id="UP001221757">
    <property type="component" value="Unassembled WGS sequence"/>
</dbReference>
<accession>A0AAD7D4H4</accession>
<organism evidence="1 2">
    <name type="scientific">Mycena rosella</name>
    <name type="common">Pink bonnet</name>
    <name type="synonym">Agaricus rosellus</name>
    <dbReference type="NCBI Taxonomy" id="1033263"/>
    <lineage>
        <taxon>Eukaryota</taxon>
        <taxon>Fungi</taxon>
        <taxon>Dikarya</taxon>
        <taxon>Basidiomycota</taxon>
        <taxon>Agaricomycotina</taxon>
        <taxon>Agaricomycetes</taxon>
        <taxon>Agaricomycetidae</taxon>
        <taxon>Agaricales</taxon>
        <taxon>Marasmiineae</taxon>
        <taxon>Mycenaceae</taxon>
        <taxon>Mycena</taxon>
    </lineage>
</organism>
<keyword evidence="2" id="KW-1185">Reference proteome</keyword>
<dbReference type="EMBL" id="JARKIE010000133">
    <property type="protein sequence ID" value="KAJ7678635.1"/>
    <property type="molecule type" value="Genomic_DNA"/>
</dbReference>
<proteinExistence type="predicted"/>